<dbReference type="Gene3D" id="3.90.180.10">
    <property type="entry name" value="Medium-chain alcohol dehydrogenases, catalytic domain"/>
    <property type="match status" value="1"/>
</dbReference>
<dbReference type="PANTHER" id="PTHR43677">
    <property type="entry name" value="SHORT-CHAIN DEHYDROGENASE/REDUCTASE"/>
    <property type="match status" value="1"/>
</dbReference>
<dbReference type="SUPFAM" id="SSF50129">
    <property type="entry name" value="GroES-like"/>
    <property type="match status" value="1"/>
</dbReference>
<dbReference type="Pfam" id="PF08240">
    <property type="entry name" value="ADH_N"/>
    <property type="match status" value="1"/>
</dbReference>
<dbReference type="PANTHER" id="PTHR43677:SF1">
    <property type="entry name" value="ACRYLYL-COA REDUCTASE ACUI-RELATED"/>
    <property type="match status" value="1"/>
</dbReference>
<proteinExistence type="predicted"/>
<dbReference type="InterPro" id="IPR014188">
    <property type="entry name" value="Acrylyl-CoA_reductase_AcuI"/>
</dbReference>
<comment type="caution">
    <text evidence="2">The sequence shown here is derived from an EMBL/GenBank/DDBJ whole genome shotgun (WGS) entry which is preliminary data.</text>
</comment>
<dbReference type="NCBIfam" id="TIGR02823">
    <property type="entry name" value="oxido_YhdH"/>
    <property type="match status" value="1"/>
</dbReference>
<dbReference type="SMART" id="SM00829">
    <property type="entry name" value="PKS_ER"/>
    <property type="match status" value="1"/>
</dbReference>
<dbReference type="SUPFAM" id="SSF51735">
    <property type="entry name" value="NAD(P)-binding Rossmann-fold domains"/>
    <property type="match status" value="1"/>
</dbReference>
<dbReference type="Proteomes" id="UP001185012">
    <property type="component" value="Unassembled WGS sequence"/>
</dbReference>
<dbReference type="RefSeq" id="WP_309865229.1">
    <property type="nucleotide sequence ID" value="NZ_JAVDQG010000004.1"/>
</dbReference>
<reference evidence="2 3" key="1">
    <citation type="submission" date="2023-07" db="EMBL/GenBank/DDBJ databases">
        <title>Genomic Encyclopedia of Type Strains, Phase IV (KMG-IV): sequencing the most valuable type-strain genomes for metagenomic binning, comparative biology and taxonomic classification.</title>
        <authorList>
            <person name="Goeker M."/>
        </authorList>
    </citation>
    <scope>NUCLEOTIDE SEQUENCE [LARGE SCALE GENOMIC DNA]</scope>
    <source>
        <strain evidence="2 3">DSM 45903</strain>
    </source>
</reference>
<evidence type="ECO:0000259" key="1">
    <source>
        <dbReference type="SMART" id="SM00829"/>
    </source>
</evidence>
<dbReference type="InterPro" id="IPR011032">
    <property type="entry name" value="GroES-like_sf"/>
</dbReference>
<accession>A0ABU1IME9</accession>
<dbReference type="InterPro" id="IPR013149">
    <property type="entry name" value="ADH-like_C"/>
</dbReference>
<feature type="domain" description="Enoyl reductase (ER)" evidence="1">
    <location>
        <begin position="16"/>
        <end position="331"/>
    </location>
</feature>
<gene>
    <name evidence="2" type="ORF">JOE21_001963</name>
</gene>
<name>A0ABU1IME9_9BACL</name>
<keyword evidence="3" id="KW-1185">Reference proteome</keyword>
<sequence>MAQSQTFRAWMVDRSGNDFLMEWKELTLEDLPEGDVLVKVEYSGVNYKDGLASIPHGRVIESYPMIPGIDLAGQVVQSRDDRFPEGMDVIVASSQLGVSHYGGFSRYARVPADWVVPLPEGLTLKEAMVLGTAGFTAAMSVLRMEENGLKPDNGPVLVTGATGGVGSTAIAILSKKGYTVAASTGKEEAHEYLRELGAVEILGRQEVKPDPSRPLARARWAGAVDPVGGDTLSYLLSTTRFGGSVAVSGLTGGTSLSTTVFPFILRGINLLGIDSAHVSNETRRNIWGRLAADLKPESLQERIGTREIPLEALPETLSAILQGEVRGRTVVKLSE</sequence>
<evidence type="ECO:0000313" key="3">
    <source>
        <dbReference type="Proteomes" id="UP001185012"/>
    </source>
</evidence>
<protein>
    <submittedName>
        <fullName evidence="2">YhdH/YhfP family quinone oxidoreductase</fullName>
    </submittedName>
</protein>
<dbReference type="InterPro" id="IPR020843">
    <property type="entry name" value="ER"/>
</dbReference>
<dbReference type="InterPro" id="IPR036291">
    <property type="entry name" value="NAD(P)-bd_dom_sf"/>
</dbReference>
<dbReference type="InterPro" id="IPR013154">
    <property type="entry name" value="ADH-like_N"/>
</dbReference>
<dbReference type="EMBL" id="JAVDQG010000004">
    <property type="protein sequence ID" value="MDR6225957.1"/>
    <property type="molecule type" value="Genomic_DNA"/>
</dbReference>
<dbReference type="Gene3D" id="3.40.50.720">
    <property type="entry name" value="NAD(P)-binding Rossmann-like Domain"/>
    <property type="match status" value="1"/>
</dbReference>
<organism evidence="2 3">
    <name type="scientific">Desmospora profundinema</name>
    <dbReference type="NCBI Taxonomy" id="1571184"/>
    <lineage>
        <taxon>Bacteria</taxon>
        <taxon>Bacillati</taxon>
        <taxon>Bacillota</taxon>
        <taxon>Bacilli</taxon>
        <taxon>Bacillales</taxon>
        <taxon>Thermoactinomycetaceae</taxon>
        <taxon>Desmospora</taxon>
    </lineage>
</organism>
<dbReference type="Pfam" id="PF00107">
    <property type="entry name" value="ADH_zinc_N"/>
    <property type="match status" value="1"/>
</dbReference>
<evidence type="ECO:0000313" key="2">
    <source>
        <dbReference type="EMBL" id="MDR6225957.1"/>
    </source>
</evidence>
<dbReference type="InterPro" id="IPR051397">
    <property type="entry name" value="Zn-ADH-like_protein"/>
</dbReference>